<dbReference type="Proteomes" id="UP000814140">
    <property type="component" value="Unassembled WGS sequence"/>
</dbReference>
<name>A0ACB8TB73_9AGAM</name>
<evidence type="ECO:0000313" key="1">
    <source>
        <dbReference type="EMBL" id="KAI0065431.1"/>
    </source>
</evidence>
<organism evidence="1 2">
    <name type="scientific">Artomyces pyxidatus</name>
    <dbReference type="NCBI Taxonomy" id="48021"/>
    <lineage>
        <taxon>Eukaryota</taxon>
        <taxon>Fungi</taxon>
        <taxon>Dikarya</taxon>
        <taxon>Basidiomycota</taxon>
        <taxon>Agaricomycotina</taxon>
        <taxon>Agaricomycetes</taxon>
        <taxon>Russulales</taxon>
        <taxon>Auriscalpiaceae</taxon>
        <taxon>Artomyces</taxon>
    </lineage>
</organism>
<sequence length="256" mass="27832">MASVLVPVLYVVIVFGGLFLFGRLYRKRLASKEFEPYFPRHHERDVYVSLLQRSDPPAPDYLLKAALVRRAIADVNRILRIREDKPALQNLLQKGSIGDDLWNSLLAAEKELEAEIMEVHAEANSFVEGWGQVIFQTASEMLANEKTRAVFEQIPQERARNESKFPKKQLGVTPKPISAVPSSGKPGSPAPAPAPLPATPETPATPSSAKSSPTSAKSTGSLAPPSSAGADSTFSSDGETSPRTPSKSSRKSKKRK</sequence>
<comment type="caution">
    <text evidence="1">The sequence shown here is derived from an EMBL/GenBank/DDBJ whole genome shotgun (WGS) entry which is preliminary data.</text>
</comment>
<reference evidence="1" key="2">
    <citation type="journal article" date="2022" name="New Phytol.">
        <title>Evolutionary transition to the ectomycorrhizal habit in the genomes of a hyperdiverse lineage of mushroom-forming fungi.</title>
        <authorList>
            <person name="Looney B."/>
            <person name="Miyauchi S."/>
            <person name="Morin E."/>
            <person name="Drula E."/>
            <person name="Courty P.E."/>
            <person name="Kohler A."/>
            <person name="Kuo A."/>
            <person name="LaButti K."/>
            <person name="Pangilinan J."/>
            <person name="Lipzen A."/>
            <person name="Riley R."/>
            <person name="Andreopoulos W."/>
            <person name="He G."/>
            <person name="Johnson J."/>
            <person name="Nolan M."/>
            <person name="Tritt A."/>
            <person name="Barry K.W."/>
            <person name="Grigoriev I.V."/>
            <person name="Nagy L.G."/>
            <person name="Hibbett D."/>
            <person name="Henrissat B."/>
            <person name="Matheny P.B."/>
            <person name="Labbe J."/>
            <person name="Martin F.M."/>
        </authorList>
    </citation>
    <scope>NUCLEOTIDE SEQUENCE</scope>
    <source>
        <strain evidence="1">HHB10654</strain>
    </source>
</reference>
<evidence type="ECO:0000313" key="2">
    <source>
        <dbReference type="Proteomes" id="UP000814140"/>
    </source>
</evidence>
<dbReference type="EMBL" id="MU277195">
    <property type="protein sequence ID" value="KAI0065431.1"/>
    <property type="molecule type" value="Genomic_DNA"/>
</dbReference>
<proteinExistence type="predicted"/>
<keyword evidence="2" id="KW-1185">Reference proteome</keyword>
<protein>
    <submittedName>
        <fullName evidence="1">Uncharacterized protein</fullName>
    </submittedName>
</protein>
<accession>A0ACB8TB73</accession>
<gene>
    <name evidence="1" type="ORF">BV25DRAFT_1913484</name>
</gene>
<reference evidence="1" key="1">
    <citation type="submission" date="2021-03" db="EMBL/GenBank/DDBJ databases">
        <authorList>
            <consortium name="DOE Joint Genome Institute"/>
            <person name="Ahrendt S."/>
            <person name="Looney B.P."/>
            <person name="Miyauchi S."/>
            <person name="Morin E."/>
            <person name="Drula E."/>
            <person name="Courty P.E."/>
            <person name="Chicoki N."/>
            <person name="Fauchery L."/>
            <person name="Kohler A."/>
            <person name="Kuo A."/>
            <person name="Labutti K."/>
            <person name="Pangilinan J."/>
            <person name="Lipzen A."/>
            <person name="Riley R."/>
            <person name="Andreopoulos W."/>
            <person name="He G."/>
            <person name="Johnson J."/>
            <person name="Barry K.W."/>
            <person name="Grigoriev I.V."/>
            <person name="Nagy L."/>
            <person name="Hibbett D."/>
            <person name="Henrissat B."/>
            <person name="Matheny P.B."/>
            <person name="Labbe J."/>
            <person name="Martin F."/>
        </authorList>
    </citation>
    <scope>NUCLEOTIDE SEQUENCE</scope>
    <source>
        <strain evidence="1">HHB10654</strain>
    </source>
</reference>